<gene>
    <name evidence="7" type="ORF">DH96_01250</name>
</gene>
<protein>
    <recommendedName>
        <fullName evidence="9">Hemolysin III</fullName>
    </recommendedName>
</protein>
<keyword evidence="4 6" id="KW-0472">Membrane</keyword>
<feature type="transmembrane region" description="Helical" evidence="6">
    <location>
        <begin position="21"/>
        <end position="41"/>
    </location>
</feature>
<feature type="binding site" evidence="5">
    <location>
        <position position="205"/>
    </location>
    <ligand>
        <name>Zn(2+)</name>
        <dbReference type="ChEBI" id="CHEBI:29105"/>
    </ligand>
</feature>
<evidence type="ECO:0000256" key="2">
    <source>
        <dbReference type="ARBA" id="ARBA00022692"/>
    </source>
</evidence>
<evidence type="ECO:0000256" key="3">
    <source>
        <dbReference type="ARBA" id="ARBA00022989"/>
    </source>
</evidence>
<feature type="binding site" evidence="5">
    <location>
        <position position="209"/>
    </location>
    <ligand>
        <name>Zn(2+)</name>
        <dbReference type="ChEBI" id="CHEBI:29105"/>
    </ligand>
</feature>
<dbReference type="Proteomes" id="UP000249343">
    <property type="component" value="Unassembled WGS sequence"/>
</dbReference>
<feature type="transmembrane region" description="Helical" evidence="6">
    <location>
        <begin position="206"/>
        <end position="227"/>
    </location>
</feature>
<feature type="transmembrane region" description="Helical" evidence="6">
    <location>
        <begin position="125"/>
        <end position="144"/>
    </location>
</feature>
<feature type="transmembrane region" description="Helical" evidence="6">
    <location>
        <begin position="88"/>
        <end position="105"/>
    </location>
</feature>
<keyword evidence="8" id="KW-1185">Reference proteome</keyword>
<evidence type="ECO:0000256" key="6">
    <source>
        <dbReference type="SAM" id="Phobius"/>
    </source>
</evidence>
<keyword evidence="3 6" id="KW-1133">Transmembrane helix</keyword>
<organism evidence="7 8">
    <name type="scientific">Candidatus Phytoplasma oryzae</name>
    <dbReference type="NCBI Taxonomy" id="203274"/>
    <lineage>
        <taxon>Bacteria</taxon>
        <taxon>Bacillati</taxon>
        <taxon>Mycoplasmatota</taxon>
        <taxon>Mollicutes</taxon>
        <taxon>Acholeplasmatales</taxon>
        <taxon>Acholeplasmataceae</taxon>
        <taxon>Candidatus Phytoplasma</taxon>
        <taxon>16SrXI (Rice yellow dwarf group)</taxon>
    </lineage>
</organism>
<dbReference type="GO" id="GO:0016020">
    <property type="term" value="C:membrane"/>
    <property type="evidence" value="ECO:0007669"/>
    <property type="project" value="UniProtKB-SubCell"/>
</dbReference>
<comment type="subcellular location">
    <subcellularLocation>
        <location evidence="1">Membrane</location>
        <topology evidence="1">Multi-pass membrane protein</topology>
    </subcellularLocation>
</comment>
<reference evidence="7 8" key="1">
    <citation type="submission" date="2014-04" db="EMBL/GenBank/DDBJ databases">
        <title>Genome study of Napier grass stunt phytoplasma.</title>
        <authorList>
            <person name="Kawicha P."/>
            <person name="Dickinson M."/>
            <person name="Hodgetts J."/>
        </authorList>
    </citation>
    <scope>NUCLEOTIDE SEQUENCE [LARGE SCALE GENOMIC DNA]</scope>
    <source>
        <strain evidence="7 8">NGS-S10</strain>
    </source>
</reference>
<evidence type="ECO:0000313" key="8">
    <source>
        <dbReference type="Proteomes" id="UP000249343"/>
    </source>
</evidence>
<evidence type="ECO:0000256" key="4">
    <source>
        <dbReference type="ARBA" id="ARBA00023136"/>
    </source>
</evidence>
<dbReference type="GO" id="GO:0046872">
    <property type="term" value="F:metal ion binding"/>
    <property type="evidence" value="ECO:0007669"/>
    <property type="project" value="UniProtKB-KW"/>
</dbReference>
<dbReference type="Pfam" id="PF03006">
    <property type="entry name" value="HlyIII"/>
    <property type="match status" value="1"/>
</dbReference>
<sequence>MNFMKSKLKRKQTKIEEIVNSISHGLMIPVSIWIFIIYYRLLIKKNYFHIYNILPLFLFTFTMLLLYIMSCLYHAFSFTRFRILLQKLDHVCIYLLIWGSFTPFLLVNIPVEQKMSFLFSHKSKIIFIIQTFLVLFGILGELFYFKNNKRIHLFLYFCLGWNGLICIKDLLSLSWIITFFLLLGGFIYSIGVFFYSKSSNYKYYHFIWHIFVILGNLSHIYAIYNFINIL</sequence>
<feature type="binding site" evidence="5">
    <location>
        <position position="74"/>
    </location>
    <ligand>
        <name>Zn(2+)</name>
        <dbReference type="ChEBI" id="CHEBI:29105"/>
    </ligand>
</feature>
<evidence type="ECO:0000256" key="5">
    <source>
        <dbReference type="PIRSR" id="PIRSR604254-1"/>
    </source>
</evidence>
<dbReference type="AlphaFoldDB" id="A0A328IJJ1"/>
<dbReference type="InterPro" id="IPR004254">
    <property type="entry name" value="AdipoR/HlyIII-related"/>
</dbReference>
<feature type="transmembrane region" description="Helical" evidence="6">
    <location>
        <begin position="53"/>
        <end position="76"/>
    </location>
</feature>
<keyword evidence="5" id="KW-0862">Zinc</keyword>
<evidence type="ECO:0000256" key="1">
    <source>
        <dbReference type="ARBA" id="ARBA00004141"/>
    </source>
</evidence>
<evidence type="ECO:0000313" key="7">
    <source>
        <dbReference type="EMBL" id="RAM57915.1"/>
    </source>
</evidence>
<feature type="transmembrane region" description="Helical" evidence="6">
    <location>
        <begin position="173"/>
        <end position="194"/>
    </location>
</feature>
<keyword evidence="2 6" id="KW-0812">Transmembrane</keyword>
<dbReference type="EMBL" id="JHUK01000002">
    <property type="protein sequence ID" value="RAM57915.1"/>
    <property type="molecule type" value="Genomic_DNA"/>
</dbReference>
<evidence type="ECO:0008006" key="9">
    <source>
        <dbReference type="Google" id="ProtNLM"/>
    </source>
</evidence>
<proteinExistence type="predicted"/>
<dbReference type="PANTHER" id="PTHR20855:SF3">
    <property type="entry name" value="LD03007P"/>
    <property type="match status" value="1"/>
</dbReference>
<comment type="caution">
    <text evidence="7">The sequence shown here is derived from an EMBL/GenBank/DDBJ whole genome shotgun (WGS) entry which is preliminary data.</text>
</comment>
<accession>A0A328IJJ1</accession>
<keyword evidence="5" id="KW-0479">Metal-binding</keyword>
<name>A0A328IJJ1_9MOLU</name>
<dbReference type="PANTHER" id="PTHR20855">
    <property type="entry name" value="ADIPOR/PROGESTIN RECEPTOR-RELATED"/>
    <property type="match status" value="1"/>
</dbReference>